<dbReference type="InterPro" id="IPR004358">
    <property type="entry name" value="Sig_transdc_His_kin-like_C"/>
</dbReference>
<comment type="catalytic activity">
    <reaction evidence="1">
        <text>ATP + protein L-histidine = ADP + protein N-phospho-L-histidine.</text>
        <dbReference type="EC" id="2.7.13.3"/>
    </reaction>
</comment>
<gene>
    <name evidence="13" type="ORF">SAMN05421748_109227</name>
</gene>
<dbReference type="Proteomes" id="UP000219612">
    <property type="component" value="Unassembled WGS sequence"/>
</dbReference>
<evidence type="ECO:0000313" key="14">
    <source>
        <dbReference type="Proteomes" id="UP000219612"/>
    </source>
</evidence>
<evidence type="ECO:0000256" key="5">
    <source>
        <dbReference type="ARBA" id="ARBA00022679"/>
    </source>
</evidence>
<comment type="subcellular location">
    <subcellularLocation>
        <location evidence="2">Cell membrane</location>
    </subcellularLocation>
</comment>
<evidence type="ECO:0000256" key="3">
    <source>
        <dbReference type="ARBA" id="ARBA00012438"/>
    </source>
</evidence>
<evidence type="ECO:0000256" key="10">
    <source>
        <dbReference type="SAM" id="Phobius"/>
    </source>
</evidence>
<keyword evidence="4" id="KW-0597">Phosphoprotein</keyword>
<dbReference type="RefSeq" id="WP_097322043.1">
    <property type="nucleotide sequence ID" value="NZ_OBDY01000009.1"/>
</dbReference>
<dbReference type="AlphaFoldDB" id="A0A285IMG4"/>
<dbReference type="EMBL" id="OBDY01000009">
    <property type="protein sequence ID" value="SNY49134.1"/>
    <property type="molecule type" value="Genomic_DNA"/>
</dbReference>
<keyword evidence="14" id="KW-1185">Reference proteome</keyword>
<sequence length="655" mass="70620">MRLDRGAFSSLRIRVAGGFAGLLALFLLLIIGQFVVSDRLRVEHMTHTEQVDVLYDTNQAVLQQMTNAETGVRGFQLTGDGAFLQPYESGRSAAFEALDTLAAIIDDPEVSRLLQSERDAAENWLYGYAIPIVNAGEADTDAARLARGKELFDGLRSANSDVTAAIDAYSESLVRDERSDYRAATLLFGALAVIVVLAGMGLALLHQRHLLAPLEDIRVTLRRLAGGDLAARAQPVGPGELKAVAGSVNDLAAEIERLISAERARTARSELRQAIAAELRSEGDAKEIAWRMAMLVGNAMGADAVYGRVTLQPGEQFEVHWPPNAATLDPMVLDELKNAPTGQAITPATLPGGLAVALSGDSGCPPGLVCVVRPGGSEWTPDERRLLAALTREIDHNVHQFRLQLRQARLINELRVLDEQKDVFVSTVTHELRTPLTSILGYTEMLVEDEDDSFTPIQKRGLDAILRNANRLQETVADLLLLDRSNERVGAEAVPVDVAGVVDGLYESLGTAARAKDLRWDVTTEPAWVLGDAGQLERALRNLLENSIKFTDQGGRLECRVGTGNDQVVVEITDTGIGIPPDDLPGLFTPFHRASNAMHQAVQGSGLGLAIVRNIVSEHGGTVTARSELGQGSTFTIKLPLSQQPVPEPTRSGHA</sequence>
<dbReference type="SMART" id="SM00304">
    <property type="entry name" value="HAMP"/>
    <property type="match status" value="1"/>
</dbReference>
<protein>
    <recommendedName>
        <fullName evidence="3">histidine kinase</fullName>
        <ecNumber evidence="3">2.7.13.3</ecNumber>
    </recommendedName>
</protein>
<keyword evidence="9" id="KW-0902">Two-component regulatory system</keyword>
<evidence type="ECO:0000256" key="8">
    <source>
        <dbReference type="ARBA" id="ARBA00022989"/>
    </source>
</evidence>
<dbReference type="CDD" id="cd19410">
    <property type="entry name" value="HK9-like_sensor"/>
    <property type="match status" value="1"/>
</dbReference>
<dbReference type="Pfam" id="PF05227">
    <property type="entry name" value="CHASE3"/>
    <property type="match status" value="1"/>
</dbReference>
<dbReference type="FunFam" id="3.30.565.10:FF:000006">
    <property type="entry name" value="Sensor histidine kinase WalK"/>
    <property type="match status" value="1"/>
</dbReference>
<keyword evidence="5" id="KW-0808">Transferase</keyword>
<dbReference type="EC" id="2.7.13.3" evidence="3"/>
<dbReference type="InterPro" id="IPR003660">
    <property type="entry name" value="HAMP_dom"/>
</dbReference>
<dbReference type="SUPFAM" id="SSF47384">
    <property type="entry name" value="Homodimeric domain of signal transducing histidine kinase"/>
    <property type="match status" value="1"/>
</dbReference>
<feature type="domain" description="HAMP" evidence="12">
    <location>
        <begin position="208"/>
        <end position="260"/>
    </location>
</feature>
<dbReference type="SUPFAM" id="SSF55874">
    <property type="entry name" value="ATPase domain of HSP90 chaperone/DNA topoisomerase II/histidine kinase"/>
    <property type="match status" value="1"/>
</dbReference>
<dbReference type="PROSITE" id="PS50885">
    <property type="entry name" value="HAMP"/>
    <property type="match status" value="1"/>
</dbReference>
<evidence type="ECO:0000256" key="4">
    <source>
        <dbReference type="ARBA" id="ARBA00022553"/>
    </source>
</evidence>
<evidence type="ECO:0000259" key="12">
    <source>
        <dbReference type="PROSITE" id="PS50885"/>
    </source>
</evidence>
<dbReference type="Pfam" id="PF00672">
    <property type="entry name" value="HAMP"/>
    <property type="match status" value="1"/>
</dbReference>
<dbReference type="PROSITE" id="PS50109">
    <property type="entry name" value="HIS_KIN"/>
    <property type="match status" value="1"/>
</dbReference>
<dbReference type="OrthoDB" id="9757990at2"/>
<evidence type="ECO:0000256" key="7">
    <source>
        <dbReference type="ARBA" id="ARBA00022777"/>
    </source>
</evidence>
<dbReference type="CDD" id="cd00082">
    <property type="entry name" value="HisKA"/>
    <property type="match status" value="1"/>
</dbReference>
<dbReference type="SMART" id="SM00387">
    <property type="entry name" value="HATPase_c"/>
    <property type="match status" value="1"/>
</dbReference>
<evidence type="ECO:0000256" key="2">
    <source>
        <dbReference type="ARBA" id="ARBA00004236"/>
    </source>
</evidence>
<feature type="transmembrane region" description="Helical" evidence="10">
    <location>
        <begin position="183"/>
        <end position="205"/>
    </location>
</feature>
<keyword evidence="8 10" id="KW-1133">Transmembrane helix</keyword>
<keyword evidence="6 10" id="KW-0812">Transmembrane</keyword>
<dbReference type="InterPro" id="IPR003594">
    <property type="entry name" value="HATPase_dom"/>
</dbReference>
<reference evidence="13 14" key="1">
    <citation type="submission" date="2017-09" db="EMBL/GenBank/DDBJ databases">
        <authorList>
            <person name="Ehlers B."/>
            <person name="Leendertz F.H."/>
        </authorList>
    </citation>
    <scope>NUCLEOTIDE SEQUENCE [LARGE SCALE GENOMIC DNA]</scope>
    <source>
        <strain evidence="13 14">CGMCC 4.6857</strain>
    </source>
</reference>
<dbReference type="InterPro" id="IPR036890">
    <property type="entry name" value="HATPase_C_sf"/>
</dbReference>
<dbReference type="InterPro" id="IPR050736">
    <property type="entry name" value="Sensor_HK_Regulatory"/>
</dbReference>
<evidence type="ECO:0000256" key="6">
    <source>
        <dbReference type="ARBA" id="ARBA00022692"/>
    </source>
</evidence>
<name>A0A285IMG4_9ACTN</name>
<evidence type="ECO:0000259" key="11">
    <source>
        <dbReference type="PROSITE" id="PS50109"/>
    </source>
</evidence>
<dbReference type="Pfam" id="PF00512">
    <property type="entry name" value="HisKA"/>
    <property type="match status" value="1"/>
</dbReference>
<dbReference type="InterPro" id="IPR005467">
    <property type="entry name" value="His_kinase_dom"/>
</dbReference>
<accession>A0A285IMG4</accession>
<dbReference type="SMART" id="SM00388">
    <property type="entry name" value="HisKA"/>
    <property type="match status" value="1"/>
</dbReference>
<dbReference type="GO" id="GO:0005886">
    <property type="term" value="C:plasma membrane"/>
    <property type="evidence" value="ECO:0007669"/>
    <property type="project" value="UniProtKB-SubCell"/>
</dbReference>
<feature type="transmembrane region" description="Helical" evidence="10">
    <location>
        <begin position="15"/>
        <end position="36"/>
    </location>
</feature>
<dbReference type="Gene3D" id="6.10.340.10">
    <property type="match status" value="1"/>
</dbReference>
<dbReference type="Gene3D" id="1.10.287.130">
    <property type="match status" value="1"/>
</dbReference>
<proteinExistence type="predicted"/>
<keyword evidence="10" id="KW-0472">Membrane</keyword>
<evidence type="ECO:0000256" key="1">
    <source>
        <dbReference type="ARBA" id="ARBA00000085"/>
    </source>
</evidence>
<dbReference type="InterPro" id="IPR007891">
    <property type="entry name" value="CHASE3"/>
</dbReference>
<evidence type="ECO:0000256" key="9">
    <source>
        <dbReference type="ARBA" id="ARBA00023012"/>
    </source>
</evidence>
<dbReference type="Pfam" id="PF02518">
    <property type="entry name" value="HATPase_c"/>
    <property type="match status" value="1"/>
</dbReference>
<dbReference type="CDD" id="cd00075">
    <property type="entry name" value="HATPase"/>
    <property type="match status" value="1"/>
</dbReference>
<dbReference type="Gene3D" id="3.30.565.10">
    <property type="entry name" value="Histidine kinase-like ATPase, C-terminal domain"/>
    <property type="match status" value="1"/>
</dbReference>
<dbReference type="PANTHER" id="PTHR43711">
    <property type="entry name" value="TWO-COMPONENT HISTIDINE KINASE"/>
    <property type="match status" value="1"/>
</dbReference>
<dbReference type="PRINTS" id="PR00344">
    <property type="entry name" value="BCTRLSENSOR"/>
</dbReference>
<dbReference type="CDD" id="cd06225">
    <property type="entry name" value="HAMP"/>
    <property type="match status" value="1"/>
</dbReference>
<feature type="domain" description="Histidine kinase" evidence="11">
    <location>
        <begin position="427"/>
        <end position="643"/>
    </location>
</feature>
<keyword evidence="7" id="KW-0418">Kinase</keyword>
<evidence type="ECO:0000313" key="13">
    <source>
        <dbReference type="EMBL" id="SNY49134.1"/>
    </source>
</evidence>
<organism evidence="13 14">
    <name type="scientific">Paractinoplanes atraurantiacus</name>
    <dbReference type="NCBI Taxonomy" id="1036182"/>
    <lineage>
        <taxon>Bacteria</taxon>
        <taxon>Bacillati</taxon>
        <taxon>Actinomycetota</taxon>
        <taxon>Actinomycetes</taxon>
        <taxon>Micromonosporales</taxon>
        <taxon>Micromonosporaceae</taxon>
        <taxon>Paractinoplanes</taxon>
    </lineage>
</organism>
<dbReference type="PANTHER" id="PTHR43711:SF1">
    <property type="entry name" value="HISTIDINE KINASE 1"/>
    <property type="match status" value="1"/>
</dbReference>
<dbReference type="InterPro" id="IPR036097">
    <property type="entry name" value="HisK_dim/P_sf"/>
</dbReference>
<dbReference type="GO" id="GO:0000155">
    <property type="term" value="F:phosphorelay sensor kinase activity"/>
    <property type="evidence" value="ECO:0007669"/>
    <property type="project" value="InterPro"/>
</dbReference>
<dbReference type="InterPro" id="IPR003661">
    <property type="entry name" value="HisK_dim/P_dom"/>
</dbReference>